<dbReference type="PANTHER" id="PTHR12526">
    <property type="entry name" value="GLYCOSYLTRANSFERASE"/>
    <property type="match status" value="1"/>
</dbReference>
<evidence type="ECO:0000313" key="4">
    <source>
        <dbReference type="Proteomes" id="UP000006044"/>
    </source>
</evidence>
<name>K0WUN7_9BACT</name>
<dbReference type="AlphaFoldDB" id="K0WUN7"/>
<keyword evidence="4" id="KW-1185">Reference proteome</keyword>
<gene>
    <name evidence="3" type="ORF">HMPREF9448_02613</name>
</gene>
<feature type="domain" description="Glycosyltransferase subfamily 4-like N-terminal" evidence="2">
    <location>
        <begin position="14"/>
        <end position="187"/>
    </location>
</feature>
<dbReference type="CDD" id="cd03801">
    <property type="entry name" value="GT4_PimA-like"/>
    <property type="match status" value="1"/>
</dbReference>
<feature type="domain" description="Glycosyl transferase family 1" evidence="1">
    <location>
        <begin position="189"/>
        <end position="342"/>
    </location>
</feature>
<dbReference type="Gene3D" id="3.40.50.2000">
    <property type="entry name" value="Glycogen Phosphorylase B"/>
    <property type="match status" value="2"/>
</dbReference>
<dbReference type="eggNOG" id="COG0438">
    <property type="taxonomic scope" value="Bacteria"/>
</dbReference>
<comment type="caution">
    <text evidence="3">The sequence shown here is derived from an EMBL/GenBank/DDBJ whole genome shotgun (WGS) entry which is preliminary data.</text>
</comment>
<dbReference type="SUPFAM" id="SSF53756">
    <property type="entry name" value="UDP-Glycosyltransferase/glycogen phosphorylase"/>
    <property type="match status" value="1"/>
</dbReference>
<reference evidence="3 4" key="1">
    <citation type="submission" date="2012-08" db="EMBL/GenBank/DDBJ databases">
        <title>The Genome Sequence of Barnesiella intestinihominis YIT 11860.</title>
        <authorList>
            <consortium name="The Broad Institute Genome Sequencing Platform"/>
            <person name="Earl A."/>
            <person name="Ward D."/>
            <person name="Feldgarden M."/>
            <person name="Gevers D."/>
            <person name="Morotomi M."/>
            <person name="Walker B."/>
            <person name="Young S.K."/>
            <person name="Zeng Q."/>
            <person name="Gargeya S."/>
            <person name="Fitzgerald M."/>
            <person name="Haas B."/>
            <person name="Abouelleil A."/>
            <person name="Alvarado L."/>
            <person name="Arachchi H.M."/>
            <person name="Berlin A.M."/>
            <person name="Chapman S.B."/>
            <person name="Goldberg J."/>
            <person name="Griggs A."/>
            <person name="Gujja S."/>
            <person name="Hansen M."/>
            <person name="Howarth C."/>
            <person name="Imamovic A."/>
            <person name="Larimer J."/>
            <person name="McCowen C."/>
            <person name="Montmayeur A."/>
            <person name="Murphy C."/>
            <person name="Neiman D."/>
            <person name="Pearson M."/>
            <person name="Priest M."/>
            <person name="Roberts A."/>
            <person name="Saif S."/>
            <person name="Shea T."/>
            <person name="Sisk P."/>
            <person name="Sykes S."/>
            <person name="Wortman J."/>
            <person name="Nusbaum C."/>
            <person name="Birren B."/>
        </authorList>
    </citation>
    <scope>NUCLEOTIDE SEQUENCE [LARGE SCALE GENOMIC DNA]</scope>
    <source>
        <strain evidence="3 4">YIT 11860</strain>
    </source>
</reference>
<evidence type="ECO:0008006" key="5">
    <source>
        <dbReference type="Google" id="ProtNLM"/>
    </source>
</evidence>
<dbReference type="Pfam" id="PF13439">
    <property type="entry name" value="Glyco_transf_4"/>
    <property type="match status" value="1"/>
</dbReference>
<proteinExistence type="predicted"/>
<organism evidence="3 4">
    <name type="scientific">Barnesiella intestinihominis YIT 11860</name>
    <dbReference type="NCBI Taxonomy" id="742726"/>
    <lineage>
        <taxon>Bacteria</taxon>
        <taxon>Pseudomonadati</taxon>
        <taxon>Bacteroidota</taxon>
        <taxon>Bacteroidia</taxon>
        <taxon>Bacteroidales</taxon>
        <taxon>Barnesiellaceae</taxon>
        <taxon>Barnesiella</taxon>
    </lineage>
</organism>
<protein>
    <recommendedName>
        <fullName evidence="5">Glycosyl transferase family 1 domain-containing protein</fullName>
    </recommendedName>
</protein>
<dbReference type="HOGENOM" id="CLU_009583_0_2_10"/>
<dbReference type="InterPro" id="IPR001296">
    <property type="entry name" value="Glyco_trans_1"/>
</dbReference>
<dbReference type="RefSeq" id="WP_008862990.1">
    <property type="nucleotide sequence ID" value="NZ_JH815206.1"/>
</dbReference>
<evidence type="ECO:0000259" key="1">
    <source>
        <dbReference type="Pfam" id="PF00534"/>
    </source>
</evidence>
<dbReference type="InterPro" id="IPR028098">
    <property type="entry name" value="Glyco_trans_4-like_N"/>
</dbReference>
<evidence type="ECO:0000259" key="2">
    <source>
        <dbReference type="Pfam" id="PF13439"/>
    </source>
</evidence>
<accession>K0WUN7</accession>
<dbReference type="Pfam" id="PF00534">
    <property type="entry name" value="Glycos_transf_1"/>
    <property type="match status" value="1"/>
</dbReference>
<sequence>MKILFFSHGKRANGGAERCLLDLVKGLKQARESWEIYVVFPAKDELWEMTRPYLSGYAFIRQPWWLVRPKKRNWRKRLLFNLKKSPAIRKTRDYIREIKPDITITNTLATPIGAIASQAENIPHDWFIHEIPELARNLTYLFCEGSCLEKISSLSQRILVPSDFAGKYYTNKLSSPEKIDVVYQSVEVNPPKRTEPDQSFTIGMLGNFEPNKGQHIAIEALREVVKKYPDTRLLLIGGNNSRYAQELEKRITEYNLRQNVSIVAHTVHPHDYLIQADAALVCSGFECFGRVIVEGLKCGLPVIVPDKPFGQELIKEGYNGFLYNRESSGDLAQKIILLRQTGHLPEMKQNALKSVENRFSIPTFAEEFISIINSKKA</sequence>
<dbReference type="EMBL" id="ADLE01000018">
    <property type="protein sequence ID" value="EJZ61936.1"/>
    <property type="molecule type" value="Genomic_DNA"/>
</dbReference>
<dbReference type="PANTHER" id="PTHR12526:SF630">
    <property type="entry name" value="GLYCOSYLTRANSFERASE"/>
    <property type="match status" value="1"/>
</dbReference>
<evidence type="ECO:0000313" key="3">
    <source>
        <dbReference type="EMBL" id="EJZ61936.1"/>
    </source>
</evidence>
<dbReference type="STRING" id="742726.HMPREF9448_02613"/>
<dbReference type="GeneID" id="77849792"/>
<dbReference type="Proteomes" id="UP000006044">
    <property type="component" value="Unassembled WGS sequence"/>
</dbReference>
<dbReference type="GO" id="GO:0016757">
    <property type="term" value="F:glycosyltransferase activity"/>
    <property type="evidence" value="ECO:0007669"/>
    <property type="project" value="InterPro"/>
</dbReference>